<gene>
    <name evidence="2" type="ORF">P73_1957</name>
</gene>
<feature type="domain" description="Transposase InsH N-terminal" evidence="1">
    <location>
        <begin position="16"/>
        <end position="71"/>
    </location>
</feature>
<protein>
    <submittedName>
        <fullName evidence="2">Transposase IS4 family protein</fullName>
    </submittedName>
</protein>
<dbReference type="KEGG" id="cid:P73_1957"/>
<evidence type="ECO:0000259" key="1">
    <source>
        <dbReference type="Pfam" id="PF05598"/>
    </source>
</evidence>
<dbReference type="InterPro" id="IPR008490">
    <property type="entry name" value="Transposase_InsH_N"/>
</dbReference>
<reference evidence="2 3" key="1">
    <citation type="journal article" date="2014" name="Int. J. Syst. Evol. Microbiol.">
        <title>Celeribacter indicus sp. nov., a polycyclic aromatic hydrocarbon-degrading bacterium from deep-sea sediment and reclassification of Huaishuia halophila as Celeribacter halophilus comb. nov.</title>
        <authorList>
            <person name="Lai Q."/>
            <person name="Cao J."/>
            <person name="Yuan J."/>
            <person name="Li F."/>
            <person name="Shao Z."/>
        </authorList>
    </citation>
    <scope>NUCLEOTIDE SEQUENCE [LARGE SCALE GENOMIC DNA]</scope>
    <source>
        <strain evidence="2">P73</strain>
    </source>
</reference>
<evidence type="ECO:0000313" key="3">
    <source>
        <dbReference type="Proteomes" id="UP000031521"/>
    </source>
</evidence>
<dbReference type="STRING" id="1208324.P73_1957"/>
<organism evidence="2 3">
    <name type="scientific">Celeribacter indicus</name>
    <dbReference type="NCBI Taxonomy" id="1208324"/>
    <lineage>
        <taxon>Bacteria</taxon>
        <taxon>Pseudomonadati</taxon>
        <taxon>Pseudomonadota</taxon>
        <taxon>Alphaproteobacteria</taxon>
        <taxon>Rhodobacterales</taxon>
        <taxon>Roseobacteraceae</taxon>
        <taxon>Celeribacter</taxon>
    </lineage>
</organism>
<sequence length="89" mass="10590">MGPRQKAQPALFYEFSLEDHIPQDHLLRSIERFVDRSSIRAHLVDFYSHTGRPSVAPELMIRMLLVGYCFGRRPARPGPRASRRWLRWW</sequence>
<proteinExistence type="predicted"/>
<dbReference type="AlphaFoldDB" id="A0A0B5E2K9"/>
<dbReference type="HOGENOM" id="CLU_021293_11_1_5"/>
<dbReference type="Pfam" id="PF05598">
    <property type="entry name" value="DUF772"/>
    <property type="match status" value="1"/>
</dbReference>
<name>A0A0B5E2K9_9RHOB</name>
<dbReference type="EMBL" id="CP004393">
    <property type="protein sequence ID" value="AJE46672.1"/>
    <property type="molecule type" value="Genomic_DNA"/>
</dbReference>
<dbReference type="Proteomes" id="UP000031521">
    <property type="component" value="Chromosome"/>
</dbReference>
<accession>A0A0B5E2K9</accession>
<evidence type="ECO:0000313" key="2">
    <source>
        <dbReference type="EMBL" id="AJE46672.1"/>
    </source>
</evidence>
<keyword evidence="3" id="KW-1185">Reference proteome</keyword>